<sequence length="268" mass="29060">MSGPIHGESDALCPVCGENEFSAPFDEVEAVCDICGFVVYDWGDSSTDEMMTTQAGRESVQTESWSDIRPAHNSTQHRFSDAIEVIEKVSNALAVTSSVRLTAAELYVEAAVSGITEGRSIDTVAAGSLHIAAKDAGGPRTLKRIADVAHVEQTTLRKTVRRLYDEFAHGNLVKSTIAAPEEYLEFLCLDLRLDSNDPADAVTLLQEIGDYSEIQGKHPAGVAAAAVYLTMDSPPPQRKLAESAGVATETLRKRLNEFRELLEEFEDG</sequence>
<dbReference type="Gene3D" id="1.10.472.170">
    <property type="match status" value="1"/>
</dbReference>
<dbReference type="RefSeq" id="WP_007188165.1">
    <property type="nucleotide sequence ID" value="NZ_AOLS01000025.1"/>
</dbReference>
<comment type="caution">
    <text evidence="4">The sequence shown here is derived from an EMBL/GenBank/DDBJ whole genome shotgun (WGS) entry which is preliminary data.</text>
</comment>
<dbReference type="GO" id="GO:0017025">
    <property type="term" value="F:TBP-class protein binding"/>
    <property type="evidence" value="ECO:0007669"/>
    <property type="project" value="InterPro"/>
</dbReference>
<dbReference type="PANTHER" id="PTHR11618:SF13">
    <property type="entry name" value="TRANSCRIPTION INITIATION FACTOR IIB"/>
    <property type="match status" value="1"/>
</dbReference>
<keyword evidence="1" id="KW-0805">Transcription regulation</keyword>
<dbReference type="Pfam" id="PF00382">
    <property type="entry name" value="TFIIB"/>
    <property type="match status" value="2"/>
</dbReference>
<dbReference type="GO" id="GO:0003743">
    <property type="term" value="F:translation initiation factor activity"/>
    <property type="evidence" value="ECO:0007669"/>
    <property type="project" value="UniProtKB-KW"/>
</dbReference>
<dbReference type="InterPro" id="IPR036915">
    <property type="entry name" value="Cyclin-like_sf"/>
</dbReference>
<dbReference type="PANTHER" id="PTHR11618">
    <property type="entry name" value="TRANSCRIPTION INITIATION FACTOR IIB-RELATED"/>
    <property type="match status" value="1"/>
</dbReference>
<feature type="domain" description="Transcription factor TFIIB cyclin-like" evidence="3">
    <location>
        <begin position="78"/>
        <end position="165"/>
    </location>
</feature>
<dbReference type="Gene3D" id="1.10.472.10">
    <property type="entry name" value="Cyclin-like"/>
    <property type="match status" value="1"/>
</dbReference>
<keyword evidence="5" id="KW-1185">Reference proteome</keyword>
<reference evidence="4 5" key="1">
    <citation type="journal article" date="2014" name="PLoS Genet.">
        <title>Phylogenetically driven sequencing of extremely halophilic archaea reveals strategies for static and dynamic osmo-response.</title>
        <authorList>
            <person name="Becker E.A."/>
            <person name="Seitzer P.M."/>
            <person name="Tritt A."/>
            <person name="Larsen D."/>
            <person name="Krusor M."/>
            <person name="Yao A.I."/>
            <person name="Wu D."/>
            <person name="Madern D."/>
            <person name="Eisen J.A."/>
            <person name="Darling A.E."/>
            <person name="Facciotti M.T."/>
        </authorList>
    </citation>
    <scope>NUCLEOTIDE SEQUENCE [LARGE SCALE GENOMIC DNA]</scope>
    <source>
        <strain evidence="4 5">ATCC 33799</strain>
    </source>
</reference>
<evidence type="ECO:0000256" key="2">
    <source>
        <dbReference type="ARBA" id="ARBA00023163"/>
    </source>
</evidence>
<dbReference type="CDD" id="cd00043">
    <property type="entry name" value="CYCLIN_SF"/>
    <property type="match status" value="1"/>
</dbReference>
<dbReference type="Proteomes" id="UP000011687">
    <property type="component" value="Unassembled WGS sequence"/>
</dbReference>
<dbReference type="EMBL" id="AOLS01000025">
    <property type="protein sequence ID" value="EMA23826.1"/>
    <property type="molecule type" value="Genomic_DNA"/>
</dbReference>
<accession>M0KRF7</accession>
<proteinExistence type="predicted"/>
<feature type="domain" description="Transcription factor TFIIB cyclin-like" evidence="3">
    <location>
        <begin position="174"/>
        <end position="259"/>
    </location>
</feature>
<name>M0KRF7_9EURY</name>
<organism evidence="4 5">
    <name type="scientific">Haloarcula marismortui ATCC 33799</name>
    <dbReference type="NCBI Taxonomy" id="662475"/>
    <lineage>
        <taxon>Archaea</taxon>
        <taxon>Methanobacteriati</taxon>
        <taxon>Methanobacteriota</taxon>
        <taxon>Stenosarchaea group</taxon>
        <taxon>Halobacteria</taxon>
        <taxon>Halobacteriales</taxon>
        <taxon>Haloarculaceae</taxon>
        <taxon>Haloarcula</taxon>
    </lineage>
</organism>
<dbReference type="InterPro" id="IPR013150">
    <property type="entry name" value="TFIIB_cyclin"/>
</dbReference>
<dbReference type="AlphaFoldDB" id="M0KRF7"/>
<dbReference type="PRINTS" id="PR00685">
    <property type="entry name" value="TIFACTORIIB"/>
</dbReference>
<protein>
    <submittedName>
        <fullName evidence="4">Transcription initiation factor IIB</fullName>
    </submittedName>
</protein>
<evidence type="ECO:0000259" key="3">
    <source>
        <dbReference type="Pfam" id="PF00382"/>
    </source>
</evidence>
<evidence type="ECO:0000313" key="4">
    <source>
        <dbReference type="EMBL" id="EMA23826.1"/>
    </source>
</evidence>
<evidence type="ECO:0000256" key="1">
    <source>
        <dbReference type="ARBA" id="ARBA00023015"/>
    </source>
</evidence>
<dbReference type="GO" id="GO:0070897">
    <property type="term" value="P:transcription preinitiation complex assembly"/>
    <property type="evidence" value="ECO:0007669"/>
    <property type="project" value="InterPro"/>
</dbReference>
<dbReference type="PATRIC" id="fig|662475.6.peg.719"/>
<gene>
    <name evidence="4" type="primary">tfb</name>
    <name evidence="4" type="ORF">C435_03768</name>
</gene>
<dbReference type="GO" id="GO:0097550">
    <property type="term" value="C:transcription preinitiation complex"/>
    <property type="evidence" value="ECO:0007669"/>
    <property type="project" value="TreeGrafter"/>
</dbReference>
<keyword evidence="4" id="KW-0396">Initiation factor</keyword>
<keyword evidence="2" id="KW-0804">Transcription</keyword>
<dbReference type="InterPro" id="IPR000812">
    <property type="entry name" value="TFIIB"/>
</dbReference>
<evidence type="ECO:0000313" key="5">
    <source>
        <dbReference type="Proteomes" id="UP000011687"/>
    </source>
</evidence>
<keyword evidence="4" id="KW-0648">Protein biosynthesis</keyword>
<dbReference type="SUPFAM" id="SSF47954">
    <property type="entry name" value="Cyclin-like"/>
    <property type="match status" value="2"/>
</dbReference>